<evidence type="ECO:0000256" key="3">
    <source>
        <dbReference type="ARBA" id="ARBA00022481"/>
    </source>
</evidence>
<dbReference type="STRING" id="442341.SAMN04487959_102156"/>
<dbReference type="InterPro" id="IPR004090">
    <property type="entry name" value="Chemotax_Me-accpt_rcpt"/>
</dbReference>
<dbReference type="GO" id="GO:0007165">
    <property type="term" value="P:signal transduction"/>
    <property type="evidence" value="ECO:0007669"/>
    <property type="project" value="UniProtKB-KW"/>
</dbReference>
<dbReference type="Proteomes" id="UP000199040">
    <property type="component" value="Unassembled WGS sequence"/>
</dbReference>
<name>A0A1I2YWR8_9GAMM</name>
<dbReference type="PANTHER" id="PTHR43531:SF14">
    <property type="entry name" value="METHYL-ACCEPTING CHEMOTAXIS PROTEIN I-RELATED"/>
    <property type="match status" value="1"/>
</dbReference>
<evidence type="ECO:0000256" key="4">
    <source>
        <dbReference type="ARBA" id="ARBA00022692"/>
    </source>
</evidence>
<accession>A0A1I2YWR8</accession>
<dbReference type="InterPro" id="IPR003660">
    <property type="entry name" value="HAMP_dom"/>
</dbReference>
<dbReference type="GO" id="GO:0006935">
    <property type="term" value="P:chemotaxis"/>
    <property type="evidence" value="ECO:0007669"/>
    <property type="project" value="InterPro"/>
</dbReference>
<dbReference type="InterPro" id="IPR004089">
    <property type="entry name" value="MCPsignal_dom"/>
</dbReference>
<dbReference type="SUPFAM" id="SSF58104">
    <property type="entry name" value="Methyl-accepting chemotaxis protein (MCP) signaling domain"/>
    <property type="match status" value="1"/>
</dbReference>
<keyword evidence="5 10" id="KW-1133">Transmembrane helix</keyword>
<dbReference type="Pfam" id="PF17200">
    <property type="entry name" value="sCache_2"/>
    <property type="match status" value="1"/>
</dbReference>
<evidence type="ECO:0000313" key="14">
    <source>
        <dbReference type="Proteomes" id="UP000199040"/>
    </source>
</evidence>
<evidence type="ECO:0000259" key="12">
    <source>
        <dbReference type="PROSITE" id="PS50885"/>
    </source>
</evidence>
<reference evidence="13 14" key="1">
    <citation type="submission" date="2016-10" db="EMBL/GenBank/DDBJ databases">
        <authorList>
            <person name="de Groot N.N."/>
        </authorList>
    </citation>
    <scope>NUCLEOTIDE SEQUENCE [LARGE SCALE GENOMIC DNA]</scope>
    <source>
        <strain evidence="13 14">CGMCC 1.6848</strain>
    </source>
</reference>
<dbReference type="CDD" id="cd11386">
    <property type="entry name" value="MCP_signal"/>
    <property type="match status" value="1"/>
</dbReference>
<dbReference type="GO" id="GO:0004888">
    <property type="term" value="F:transmembrane signaling receptor activity"/>
    <property type="evidence" value="ECO:0007669"/>
    <property type="project" value="InterPro"/>
</dbReference>
<evidence type="ECO:0000313" key="13">
    <source>
        <dbReference type="EMBL" id="SFH29101.1"/>
    </source>
</evidence>
<keyword evidence="14" id="KW-1185">Reference proteome</keyword>
<dbReference type="Gene3D" id="3.30.450.20">
    <property type="entry name" value="PAS domain"/>
    <property type="match status" value="1"/>
</dbReference>
<comment type="similarity">
    <text evidence="8">Belongs to the methyl-accepting chemotaxis (MCP) protein family.</text>
</comment>
<dbReference type="InterPro" id="IPR051310">
    <property type="entry name" value="MCP_chemotaxis"/>
</dbReference>
<dbReference type="SMART" id="SM00283">
    <property type="entry name" value="MA"/>
    <property type="match status" value="1"/>
</dbReference>
<dbReference type="SMART" id="SM01049">
    <property type="entry name" value="Cache_2"/>
    <property type="match status" value="1"/>
</dbReference>
<organism evidence="13 14">
    <name type="scientific">Modicisalibacter xianhensis</name>
    <dbReference type="NCBI Taxonomy" id="442341"/>
    <lineage>
        <taxon>Bacteria</taxon>
        <taxon>Pseudomonadati</taxon>
        <taxon>Pseudomonadota</taxon>
        <taxon>Gammaproteobacteria</taxon>
        <taxon>Oceanospirillales</taxon>
        <taxon>Halomonadaceae</taxon>
        <taxon>Modicisalibacter</taxon>
    </lineage>
</organism>
<evidence type="ECO:0000256" key="6">
    <source>
        <dbReference type="ARBA" id="ARBA00023136"/>
    </source>
</evidence>
<keyword evidence="2" id="KW-1003">Cell membrane</keyword>
<feature type="transmembrane region" description="Helical" evidence="10">
    <location>
        <begin position="281"/>
        <end position="303"/>
    </location>
</feature>
<gene>
    <name evidence="13" type="ORF">SAMN04487959_102156</name>
</gene>
<evidence type="ECO:0000256" key="2">
    <source>
        <dbReference type="ARBA" id="ARBA00022475"/>
    </source>
</evidence>
<dbReference type="InterPro" id="IPR033480">
    <property type="entry name" value="sCache_2"/>
</dbReference>
<dbReference type="PROSITE" id="PS50111">
    <property type="entry name" value="CHEMOTAXIS_TRANSDUC_2"/>
    <property type="match status" value="1"/>
</dbReference>
<evidence type="ECO:0000256" key="8">
    <source>
        <dbReference type="ARBA" id="ARBA00029447"/>
    </source>
</evidence>
<sequence>MPVCRQMSIALASPLHVTSSSRLATSTSVILGLSKHWSDKFLSPRSYRPTCARRYLAPDDNNLELPTVTKTATKKRISFNLQTKILLLTLVPLLLVTSSLVGLSLLERMEDTQTNLAEQRAMLIEARKSSVRNVIETAMSAISPIVSQAGPDDSEAQQRARDVLRNLRFEGDNYVFVYDYDGTNLVLPHQPQLEGTAMLDKQDPSGKYLVRDMIKIAKNGGGFYQYGWPHPSTKQVEPKFSYAAGIEKWGWLLGAGVYVTDIDAAMADAEALAAKELRQSIWSSVLIGIAMFIGVALVAVFLVRRAILPIRRIAEAMKDIARGKGDLTRRLHADSNDEVGELAHQFNAFVERMQNTLREVRTSTRSVNRAAGEIAQSSEELASRTDQAAANLQETSASMEEITSTVNHSAESAQQANQLVQSTADVARQGETAMTQVEKTMNDINSSAAKISDIITMIDSIAFQTNILALNASVEAARAGEHGRGFAVVAQEVRTLASRSSEASREIRELIDTSSSHTRSGAELVRSAGQTMHDIVASVARVTDVIAEISAGAKEQSSGIGQINTAVAEMDTMTQQNAAMVQQSSSAANEMREHAQRLNRLINSFVLGDDTTGISDRAAPALPTRSAPAAKHNLPVTKPTMASEVEEWEAF</sequence>
<evidence type="ECO:0000256" key="1">
    <source>
        <dbReference type="ARBA" id="ARBA00004651"/>
    </source>
</evidence>
<evidence type="ECO:0000256" key="5">
    <source>
        <dbReference type="ARBA" id="ARBA00022989"/>
    </source>
</evidence>
<comment type="subcellular location">
    <subcellularLocation>
        <location evidence="1">Cell membrane</location>
        <topology evidence="1">Multi-pass membrane protein</topology>
    </subcellularLocation>
</comment>
<dbReference type="SMART" id="SM00304">
    <property type="entry name" value="HAMP"/>
    <property type="match status" value="1"/>
</dbReference>
<keyword evidence="6 10" id="KW-0472">Membrane</keyword>
<dbReference type="Gene3D" id="1.10.287.950">
    <property type="entry name" value="Methyl-accepting chemotaxis protein"/>
    <property type="match status" value="1"/>
</dbReference>
<dbReference type="PROSITE" id="PS50885">
    <property type="entry name" value="HAMP"/>
    <property type="match status" value="1"/>
</dbReference>
<keyword evidence="7 9" id="KW-0807">Transducer</keyword>
<feature type="domain" description="HAMP" evidence="12">
    <location>
        <begin position="304"/>
        <end position="358"/>
    </location>
</feature>
<evidence type="ECO:0000256" key="9">
    <source>
        <dbReference type="PROSITE-ProRule" id="PRU00284"/>
    </source>
</evidence>
<evidence type="ECO:0000256" key="10">
    <source>
        <dbReference type="SAM" id="Phobius"/>
    </source>
</evidence>
<keyword evidence="3" id="KW-0488">Methylation</keyword>
<dbReference type="PANTHER" id="PTHR43531">
    <property type="entry name" value="PROTEIN ICFG"/>
    <property type="match status" value="1"/>
</dbReference>
<feature type="transmembrane region" description="Helical" evidence="10">
    <location>
        <begin position="85"/>
        <end position="106"/>
    </location>
</feature>
<dbReference type="GO" id="GO:0005886">
    <property type="term" value="C:plasma membrane"/>
    <property type="evidence" value="ECO:0007669"/>
    <property type="project" value="UniProtKB-SubCell"/>
</dbReference>
<proteinExistence type="inferred from homology"/>
<dbReference type="CDD" id="cd18774">
    <property type="entry name" value="PDC2_HK_sensor"/>
    <property type="match status" value="1"/>
</dbReference>
<dbReference type="EMBL" id="FOPY01000002">
    <property type="protein sequence ID" value="SFH29101.1"/>
    <property type="molecule type" value="Genomic_DNA"/>
</dbReference>
<evidence type="ECO:0000256" key="7">
    <source>
        <dbReference type="ARBA" id="ARBA00023224"/>
    </source>
</evidence>
<dbReference type="AlphaFoldDB" id="A0A1I2YWR8"/>
<dbReference type="Pfam" id="PF00015">
    <property type="entry name" value="MCPsignal"/>
    <property type="match status" value="1"/>
</dbReference>
<evidence type="ECO:0000259" key="11">
    <source>
        <dbReference type="PROSITE" id="PS50111"/>
    </source>
</evidence>
<feature type="domain" description="Methyl-accepting transducer" evidence="11">
    <location>
        <begin position="363"/>
        <end position="592"/>
    </location>
</feature>
<dbReference type="FunFam" id="1.10.287.950:FF:000001">
    <property type="entry name" value="Methyl-accepting chemotaxis sensory transducer"/>
    <property type="match status" value="1"/>
</dbReference>
<dbReference type="Pfam" id="PF00672">
    <property type="entry name" value="HAMP"/>
    <property type="match status" value="1"/>
</dbReference>
<dbReference type="CDD" id="cd06225">
    <property type="entry name" value="HAMP"/>
    <property type="match status" value="1"/>
</dbReference>
<protein>
    <submittedName>
        <fullName evidence="13">Methyl-accepting chemotaxis sensory transducer with Cache sensor</fullName>
    </submittedName>
</protein>
<keyword evidence="4 10" id="KW-0812">Transmembrane</keyword>
<dbReference type="PRINTS" id="PR00260">
    <property type="entry name" value="CHEMTRNSDUCR"/>
</dbReference>